<evidence type="ECO:0000256" key="8">
    <source>
        <dbReference type="ARBA" id="ARBA00022960"/>
    </source>
</evidence>
<keyword evidence="5 20" id="KW-0808">Transferase</keyword>
<evidence type="ECO:0000256" key="11">
    <source>
        <dbReference type="ARBA" id="ARBA00023136"/>
    </source>
</evidence>
<dbReference type="InterPro" id="IPR023346">
    <property type="entry name" value="Lysozyme-like_dom_sf"/>
</dbReference>
<dbReference type="Proteomes" id="UP001597227">
    <property type="component" value="Unassembled WGS sequence"/>
</dbReference>
<dbReference type="Pfam" id="PF00905">
    <property type="entry name" value="Transpeptidase"/>
    <property type="match status" value="1"/>
</dbReference>
<evidence type="ECO:0000256" key="14">
    <source>
        <dbReference type="ARBA" id="ARBA00034000"/>
    </source>
</evidence>
<comment type="catalytic activity">
    <reaction evidence="15">
        <text>[GlcNAc-(1-&gt;4)-Mur2Ac(oyl-L-Ala-gamma-D-Glu-L-Lys-D-Ala-D-Ala)](n)-di-trans,octa-cis-undecaprenyl diphosphate + beta-D-GlcNAc-(1-&gt;4)-Mur2Ac(oyl-L-Ala-gamma-D-Glu-L-Lys-D-Ala-D-Ala)-di-trans,octa-cis-undecaprenyl diphosphate = [GlcNAc-(1-&gt;4)-Mur2Ac(oyl-L-Ala-gamma-D-Glu-L-Lys-D-Ala-D-Ala)](n+1)-di-trans,octa-cis-undecaprenyl diphosphate + di-trans,octa-cis-undecaprenyl diphosphate + H(+)</text>
        <dbReference type="Rhea" id="RHEA:23708"/>
        <dbReference type="Rhea" id="RHEA-COMP:9602"/>
        <dbReference type="Rhea" id="RHEA-COMP:9603"/>
        <dbReference type="ChEBI" id="CHEBI:15378"/>
        <dbReference type="ChEBI" id="CHEBI:58405"/>
        <dbReference type="ChEBI" id="CHEBI:60033"/>
        <dbReference type="ChEBI" id="CHEBI:78435"/>
        <dbReference type="EC" id="2.4.99.28"/>
    </reaction>
</comment>
<feature type="domain" description="Glycosyl transferase family 51" evidence="19">
    <location>
        <begin position="73"/>
        <end position="237"/>
    </location>
</feature>
<dbReference type="SUPFAM" id="SSF53955">
    <property type="entry name" value="Lysozyme-like"/>
    <property type="match status" value="1"/>
</dbReference>
<keyword evidence="2" id="KW-0121">Carboxypeptidase</keyword>
<keyword evidence="13" id="KW-0961">Cell wall biogenesis/degradation</keyword>
<evidence type="ECO:0000256" key="5">
    <source>
        <dbReference type="ARBA" id="ARBA00022679"/>
    </source>
</evidence>
<comment type="catalytic activity">
    <reaction evidence="14">
        <text>Preferential cleavage: (Ac)2-L-Lys-D-Ala-|-D-Ala. Also transpeptidation of peptidyl-alanyl moieties that are N-acyl substituents of D-alanine.</text>
        <dbReference type="EC" id="3.4.16.4"/>
    </reaction>
</comment>
<dbReference type="Gene3D" id="1.10.3810.10">
    <property type="entry name" value="Biosynthetic peptidoglycan transglycosylase-like"/>
    <property type="match status" value="1"/>
</dbReference>
<name>A0ABW4MUS1_9BACI</name>
<feature type="transmembrane region" description="Helical" evidence="17">
    <location>
        <begin position="20"/>
        <end position="40"/>
    </location>
</feature>
<evidence type="ECO:0000256" key="2">
    <source>
        <dbReference type="ARBA" id="ARBA00022645"/>
    </source>
</evidence>
<dbReference type="InterPro" id="IPR050396">
    <property type="entry name" value="Glycosyltr_51/Transpeptidase"/>
</dbReference>
<dbReference type="GO" id="GO:0016757">
    <property type="term" value="F:glycosyltransferase activity"/>
    <property type="evidence" value="ECO:0007669"/>
    <property type="project" value="UniProtKB-KW"/>
</dbReference>
<evidence type="ECO:0000256" key="1">
    <source>
        <dbReference type="ARBA" id="ARBA00022475"/>
    </source>
</evidence>
<dbReference type="Gene3D" id="3.40.710.10">
    <property type="entry name" value="DD-peptidase/beta-lactamase superfamily"/>
    <property type="match status" value="1"/>
</dbReference>
<sequence length="679" mass="75806">MQIMGKNFMKTLSEVGKVKIILLIGLVFILFIAIGLNMYINSRDVSALNNPLPEPTIIYDKNGEIASKVPGPKIEGVSYEKIPPHVINALVAIEDRRFYKHPGVDYIGIFRALFRNLKAGDIVEGGSTITQQLTKNVFLTHEQTLKRKIDEFFLAQKIERTFSKEKIIEMYLNQIYFGEGAWGIKNASRTYFGKEVNELTVSEGAILAGIIKAPSTMNPLINEEKSLSRRDLVLAAMEEQGYLTSNQVKEAKAQEIVFKGRQLDPYEGKYPYYVDYIIEEAIEKYGLTQNEVMSGGLEIYTELDPHMQESVENVYKNDSLFPASPEDQLLQSGAILVDPKTGGINALVGGRGEHVFRGFNHATQLKRQPGSTIKPLSVYTPALERGYSIYDVLPDKPMSFNGYQPSNVSGRFKGSVTIYDAVRNSDNVPAVWLLNEIGLKSGIDAVNEFGLPITENDHNLSLALGGLDKGVAPIHMAEAYTTFPNEGKKTKAHAISKIIDTNGEIIAEWSEEPVQITTPEVAKRMTFLLKGAVENGSGRNAKIEGREVAGKTGSTQVAIDGINGAKDIWMVGYTPELVGAVWLGYDKTDEKHYLTTTSSTAATIFKEMMQQSLSNVPPTSFNLPTYQAPIKKKENDWKAGDMKKEKGKDKDNWKEEQKKRKEEEKKRKKEEKKKNKHED</sequence>
<evidence type="ECO:0000256" key="13">
    <source>
        <dbReference type="ARBA" id="ARBA00023316"/>
    </source>
</evidence>
<dbReference type="PANTHER" id="PTHR32282">
    <property type="entry name" value="BINDING PROTEIN TRANSPEPTIDASE, PUTATIVE-RELATED"/>
    <property type="match status" value="1"/>
</dbReference>
<keyword evidence="12" id="KW-0511">Multifunctional enzyme</keyword>
<keyword evidence="6 17" id="KW-0812">Transmembrane</keyword>
<dbReference type="EMBL" id="JBHUEK010000026">
    <property type="protein sequence ID" value="MFD1780715.1"/>
    <property type="molecule type" value="Genomic_DNA"/>
</dbReference>
<feature type="compositionally biased region" description="Basic and acidic residues" evidence="16">
    <location>
        <begin position="631"/>
        <end position="665"/>
    </location>
</feature>
<keyword evidence="8" id="KW-0133">Cell shape</keyword>
<dbReference type="Pfam" id="PF00912">
    <property type="entry name" value="Transgly"/>
    <property type="match status" value="1"/>
</dbReference>
<evidence type="ECO:0000259" key="19">
    <source>
        <dbReference type="Pfam" id="PF00912"/>
    </source>
</evidence>
<dbReference type="NCBIfam" id="TIGR02074">
    <property type="entry name" value="PBP_1a_fam"/>
    <property type="match status" value="1"/>
</dbReference>
<dbReference type="EC" id="2.4.-.-" evidence="20"/>
<keyword evidence="4 20" id="KW-0328">Glycosyltransferase</keyword>
<evidence type="ECO:0000256" key="4">
    <source>
        <dbReference type="ARBA" id="ARBA00022676"/>
    </source>
</evidence>
<keyword evidence="21" id="KW-1185">Reference proteome</keyword>
<dbReference type="PANTHER" id="PTHR32282:SF32">
    <property type="entry name" value="PENICILLIN-BINDING PROTEIN 2A"/>
    <property type="match status" value="1"/>
</dbReference>
<dbReference type="SUPFAM" id="SSF56601">
    <property type="entry name" value="beta-lactamase/transpeptidase-like"/>
    <property type="match status" value="1"/>
</dbReference>
<evidence type="ECO:0000256" key="6">
    <source>
        <dbReference type="ARBA" id="ARBA00022692"/>
    </source>
</evidence>
<gene>
    <name evidence="20" type="ORF">ACFSFW_18785</name>
</gene>
<evidence type="ECO:0000256" key="7">
    <source>
        <dbReference type="ARBA" id="ARBA00022801"/>
    </source>
</evidence>
<dbReference type="RefSeq" id="WP_388040557.1">
    <property type="nucleotide sequence ID" value="NZ_JBHUEK010000026.1"/>
</dbReference>
<comment type="caution">
    <text evidence="20">The sequence shown here is derived from an EMBL/GenBank/DDBJ whole genome shotgun (WGS) entry which is preliminary data.</text>
</comment>
<evidence type="ECO:0000256" key="12">
    <source>
        <dbReference type="ARBA" id="ARBA00023268"/>
    </source>
</evidence>
<evidence type="ECO:0000259" key="18">
    <source>
        <dbReference type="Pfam" id="PF00905"/>
    </source>
</evidence>
<evidence type="ECO:0000256" key="10">
    <source>
        <dbReference type="ARBA" id="ARBA00022989"/>
    </source>
</evidence>
<keyword evidence="7" id="KW-0378">Hydrolase</keyword>
<evidence type="ECO:0000256" key="3">
    <source>
        <dbReference type="ARBA" id="ARBA00022670"/>
    </source>
</evidence>
<organism evidence="20 21">
    <name type="scientific">Fredinandcohnia salidurans</name>
    <dbReference type="NCBI Taxonomy" id="2595041"/>
    <lineage>
        <taxon>Bacteria</taxon>
        <taxon>Bacillati</taxon>
        <taxon>Bacillota</taxon>
        <taxon>Bacilli</taxon>
        <taxon>Bacillales</taxon>
        <taxon>Bacillaceae</taxon>
        <taxon>Fredinandcohnia</taxon>
    </lineage>
</organism>
<keyword evidence="10 17" id="KW-1133">Transmembrane helix</keyword>
<accession>A0ABW4MUS1</accession>
<evidence type="ECO:0000313" key="21">
    <source>
        <dbReference type="Proteomes" id="UP001597227"/>
    </source>
</evidence>
<feature type="domain" description="Penicillin-binding protein transpeptidase" evidence="18">
    <location>
        <begin position="334"/>
        <end position="610"/>
    </location>
</feature>
<evidence type="ECO:0000313" key="20">
    <source>
        <dbReference type="EMBL" id="MFD1780715.1"/>
    </source>
</evidence>
<proteinExistence type="predicted"/>
<evidence type="ECO:0000256" key="15">
    <source>
        <dbReference type="ARBA" id="ARBA00049902"/>
    </source>
</evidence>
<dbReference type="InterPro" id="IPR001460">
    <property type="entry name" value="PCN-bd_Tpept"/>
</dbReference>
<keyword evidence="9" id="KW-0573">Peptidoglycan synthesis</keyword>
<dbReference type="InterPro" id="IPR001264">
    <property type="entry name" value="Glyco_trans_51"/>
</dbReference>
<dbReference type="InterPro" id="IPR012338">
    <property type="entry name" value="Beta-lactam/transpept-like"/>
</dbReference>
<reference evidence="21" key="1">
    <citation type="journal article" date="2019" name="Int. J. Syst. Evol. Microbiol.">
        <title>The Global Catalogue of Microorganisms (GCM) 10K type strain sequencing project: providing services to taxonomists for standard genome sequencing and annotation.</title>
        <authorList>
            <consortium name="The Broad Institute Genomics Platform"/>
            <consortium name="The Broad Institute Genome Sequencing Center for Infectious Disease"/>
            <person name="Wu L."/>
            <person name="Ma J."/>
        </authorList>
    </citation>
    <scope>NUCLEOTIDE SEQUENCE [LARGE SCALE GENOMIC DNA]</scope>
    <source>
        <strain evidence="21">CCUG 15531</strain>
    </source>
</reference>
<evidence type="ECO:0000256" key="17">
    <source>
        <dbReference type="SAM" id="Phobius"/>
    </source>
</evidence>
<evidence type="ECO:0000256" key="9">
    <source>
        <dbReference type="ARBA" id="ARBA00022984"/>
    </source>
</evidence>
<keyword evidence="3" id="KW-0645">Protease</keyword>
<dbReference type="InterPro" id="IPR036950">
    <property type="entry name" value="PBP_transglycosylase"/>
</dbReference>
<keyword evidence="1" id="KW-1003">Cell membrane</keyword>
<protein>
    <submittedName>
        <fullName evidence="20">Transglycosylase domain-containing protein</fullName>
        <ecNumber evidence="20">2.4.-.-</ecNumber>
    </submittedName>
</protein>
<feature type="region of interest" description="Disordered" evidence="16">
    <location>
        <begin position="624"/>
        <end position="679"/>
    </location>
</feature>
<keyword evidence="11 17" id="KW-0472">Membrane</keyword>
<evidence type="ECO:0000256" key="16">
    <source>
        <dbReference type="SAM" id="MobiDB-lite"/>
    </source>
</evidence>